<feature type="domain" description="Enoyl reductase (ER)" evidence="7">
    <location>
        <begin position="11"/>
        <end position="321"/>
    </location>
</feature>
<dbReference type="SMART" id="SM00829">
    <property type="entry name" value="PKS_ER"/>
    <property type="match status" value="1"/>
</dbReference>
<dbReference type="Proteomes" id="UP000326198">
    <property type="component" value="Unassembled WGS sequence"/>
</dbReference>
<comment type="similarity">
    <text evidence="2 6">Belongs to the zinc-containing alcohol dehydrogenase family.</text>
</comment>
<evidence type="ECO:0000313" key="9">
    <source>
        <dbReference type="Proteomes" id="UP000326198"/>
    </source>
</evidence>
<evidence type="ECO:0000256" key="3">
    <source>
        <dbReference type="ARBA" id="ARBA00022723"/>
    </source>
</evidence>
<evidence type="ECO:0000256" key="4">
    <source>
        <dbReference type="ARBA" id="ARBA00022833"/>
    </source>
</evidence>
<keyword evidence="5" id="KW-0560">Oxidoreductase</keyword>
<gene>
    <name evidence="8" type="ORF">BDV26DRAFT_40970</name>
</gene>
<dbReference type="PROSITE" id="PS00059">
    <property type="entry name" value="ADH_ZINC"/>
    <property type="match status" value="1"/>
</dbReference>
<evidence type="ECO:0000256" key="6">
    <source>
        <dbReference type="RuleBase" id="RU361277"/>
    </source>
</evidence>
<evidence type="ECO:0000256" key="5">
    <source>
        <dbReference type="ARBA" id="ARBA00023002"/>
    </source>
</evidence>
<dbReference type="EMBL" id="ML736282">
    <property type="protein sequence ID" value="KAE8374512.1"/>
    <property type="molecule type" value="Genomic_DNA"/>
</dbReference>
<accession>A0A5N7AXE5</accession>
<dbReference type="InterPro" id="IPR020843">
    <property type="entry name" value="ER"/>
</dbReference>
<dbReference type="PANTHER" id="PTHR42940">
    <property type="entry name" value="ALCOHOL DEHYDROGENASE 1-RELATED"/>
    <property type="match status" value="1"/>
</dbReference>
<dbReference type="InterPro" id="IPR011032">
    <property type="entry name" value="GroES-like_sf"/>
</dbReference>
<dbReference type="GO" id="GO:0008270">
    <property type="term" value="F:zinc ion binding"/>
    <property type="evidence" value="ECO:0007669"/>
    <property type="project" value="InterPro"/>
</dbReference>
<proteinExistence type="inferred from homology"/>
<dbReference type="Pfam" id="PF08240">
    <property type="entry name" value="ADH_N"/>
    <property type="match status" value="1"/>
</dbReference>
<evidence type="ECO:0000313" key="8">
    <source>
        <dbReference type="EMBL" id="KAE8374512.1"/>
    </source>
</evidence>
<dbReference type="SUPFAM" id="SSF51735">
    <property type="entry name" value="NAD(P)-binding Rossmann-fold domains"/>
    <property type="match status" value="1"/>
</dbReference>
<name>A0A5N7AXE5_9EURO</name>
<dbReference type="InterPro" id="IPR036291">
    <property type="entry name" value="NAD(P)-bd_dom_sf"/>
</dbReference>
<dbReference type="PANTHER" id="PTHR42940:SF8">
    <property type="entry name" value="VACUOLAR PROTEIN SORTING-ASSOCIATED PROTEIN 11"/>
    <property type="match status" value="1"/>
</dbReference>
<dbReference type="InterPro" id="IPR002328">
    <property type="entry name" value="ADH_Zn_CS"/>
</dbReference>
<dbReference type="AlphaFoldDB" id="A0A5N7AXE5"/>
<dbReference type="InterPro" id="IPR013154">
    <property type="entry name" value="ADH-like_N"/>
</dbReference>
<keyword evidence="9" id="KW-1185">Reference proteome</keyword>
<dbReference type="Gene3D" id="3.90.180.10">
    <property type="entry name" value="Medium-chain alcohol dehydrogenases, catalytic domain"/>
    <property type="match status" value="1"/>
</dbReference>
<dbReference type="InterPro" id="IPR013149">
    <property type="entry name" value="ADH-like_C"/>
</dbReference>
<dbReference type="GO" id="GO:0005737">
    <property type="term" value="C:cytoplasm"/>
    <property type="evidence" value="ECO:0007669"/>
    <property type="project" value="TreeGrafter"/>
</dbReference>
<comment type="cofactor">
    <cofactor evidence="1 6">
        <name>Zn(2+)</name>
        <dbReference type="ChEBI" id="CHEBI:29105"/>
    </cofactor>
</comment>
<keyword evidence="3 6" id="KW-0479">Metal-binding</keyword>
<dbReference type="GO" id="GO:0004022">
    <property type="term" value="F:alcohol dehydrogenase (NAD+) activity"/>
    <property type="evidence" value="ECO:0007669"/>
    <property type="project" value="TreeGrafter"/>
</dbReference>
<evidence type="ECO:0000256" key="1">
    <source>
        <dbReference type="ARBA" id="ARBA00001947"/>
    </source>
</evidence>
<evidence type="ECO:0000256" key="2">
    <source>
        <dbReference type="ARBA" id="ARBA00008072"/>
    </source>
</evidence>
<dbReference type="SUPFAM" id="SSF50129">
    <property type="entry name" value="GroES-like"/>
    <property type="match status" value="1"/>
</dbReference>
<protein>
    <submittedName>
        <fullName evidence="8">Chaperonin 10-like protein</fullName>
    </submittedName>
</protein>
<dbReference type="CDD" id="cd08254">
    <property type="entry name" value="hydroxyacyl_CoA_DH"/>
    <property type="match status" value="1"/>
</dbReference>
<keyword evidence="4 6" id="KW-0862">Zinc</keyword>
<organism evidence="8 9">
    <name type="scientific">Aspergillus bertholletiae</name>
    <dbReference type="NCBI Taxonomy" id="1226010"/>
    <lineage>
        <taxon>Eukaryota</taxon>
        <taxon>Fungi</taxon>
        <taxon>Dikarya</taxon>
        <taxon>Ascomycota</taxon>
        <taxon>Pezizomycotina</taxon>
        <taxon>Eurotiomycetes</taxon>
        <taxon>Eurotiomycetidae</taxon>
        <taxon>Eurotiales</taxon>
        <taxon>Aspergillaceae</taxon>
        <taxon>Aspergillus</taxon>
        <taxon>Aspergillus subgen. Circumdati</taxon>
    </lineage>
</organism>
<reference evidence="8 9" key="1">
    <citation type="submission" date="2019-04" db="EMBL/GenBank/DDBJ databases">
        <title>Friends and foes A comparative genomics studyof 23 Aspergillus species from section Flavi.</title>
        <authorList>
            <consortium name="DOE Joint Genome Institute"/>
            <person name="Kjaerbolling I."/>
            <person name="Vesth T."/>
            <person name="Frisvad J.C."/>
            <person name="Nybo J.L."/>
            <person name="Theobald S."/>
            <person name="Kildgaard S."/>
            <person name="Isbrandt T."/>
            <person name="Kuo A."/>
            <person name="Sato A."/>
            <person name="Lyhne E.K."/>
            <person name="Kogle M.E."/>
            <person name="Wiebenga A."/>
            <person name="Kun R.S."/>
            <person name="Lubbers R.J."/>
            <person name="Makela M.R."/>
            <person name="Barry K."/>
            <person name="Chovatia M."/>
            <person name="Clum A."/>
            <person name="Daum C."/>
            <person name="Haridas S."/>
            <person name="He G."/>
            <person name="LaButti K."/>
            <person name="Lipzen A."/>
            <person name="Mondo S."/>
            <person name="Riley R."/>
            <person name="Salamov A."/>
            <person name="Simmons B.A."/>
            <person name="Magnuson J.K."/>
            <person name="Henrissat B."/>
            <person name="Mortensen U.H."/>
            <person name="Larsen T.O."/>
            <person name="Devries R.P."/>
            <person name="Grigoriev I.V."/>
            <person name="Machida M."/>
            <person name="Baker S.E."/>
            <person name="Andersen M.R."/>
        </authorList>
    </citation>
    <scope>NUCLEOTIDE SEQUENCE [LARGE SCALE GENOMIC DNA]</scope>
    <source>
        <strain evidence="8 9">IBT 29228</strain>
    </source>
</reference>
<evidence type="ECO:0000259" key="7">
    <source>
        <dbReference type="SMART" id="SM00829"/>
    </source>
</evidence>
<dbReference type="Pfam" id="PF00107">
    <property type="entry name" value="ADH_zinc_N"/>
    <property type="match status" value="1"/>
</dbReference>
<dbReference type="OrthoDB" id="1879366at2759"/>
<sequence length="328" mass="34484">MSTMRAFRFDDVQSGLQLRTVPRPRPEAGQVIIQVKAAGLCHSDCFILQDGQDRMIMKRPIVLGHEVAGTIVELGPGVSSYEIGDRVVAGLPTHPVAEDSFIKAIGLGYDGGYAEQAMAWVENLIRIPPAVSFAQAAVATDSIATAYHAVVTEGCVGPHSTVAVVGLGGLGLPAIQIAVIQGARVYAVDIDEAKFPFAQELGATGCGNSLDQFNDIAFDTVVDFAGAGITTAAAVQAVKPCGRVVVVGLAAKQMSLDTHALITRNITIQGSIGASLEELTEVLRLIADGRLSPILEQIPFDSIPCGLQRLAQGMVTGRLFTDPTRLEP</sequence>